<sequence length="61" mass="6808">MAWLCVERRVAFVFWREIGACSHGDMYGAEMAISSDVIQRRAKRLRPAVIARADAAGKLLS</sequence>
<evidence type="ECO:0000313" key="1">
    <source>
        <dbReference type="EMBL" id="PQP08513.1"/>
    </source>
</evidence>
<comment type="caution">
    <text evidence="1">The sequence shown here is derived from an EMBL/GenBank/DDBJ whole genome shotgun (WGS) entry which is preliminary data.</text>
</comment>
<organism evidence="1 2">
    <name type="scientific">Burkholderia cepacia</name>
    <name type="common">Pseudomonas cepacia</name>
    <dbReference type="NCBI Taxonomy" id="292"/>
    <lineage>
        <taxon>Bacteria</taxon>
        <taxon>Pseudomonadati</taxon>
        <taxon>Pseudomonadota</taxon>
        <taxon>Betaproteobacteria</taxon>
        <taxon>Burkholderiales</taxon>
        <taxon>Burkholderiaceae</taxon>
        <taxon>Burkholderia</taxon>
        <taxon>Burkholderia cepacia complex</taxon>
    </lineage>
</organism>
<evidence type="ECO:0000313" key="2">
    <source>
        <dbReference type="Proteomes" id="UP000238206"/>
    </source>
</evidence>
<dbReference type="EMBL" id="PUIQ01000090">
    <property type="protein sequence ID" value="PQP08513.1"/>
    <property type="molecule type" value="Genomic_DNA"/>
</dbReference>
<dbReference type="AlphaFoldDB" id="A0A2S8I153"/>
<accession>A0A2S8I153</accession>
<name>A0A2S8I153_BURCE</name>
<dbReference type="Proteomes" id="UP000238206">
    <property type="component" value="Unassembled WGS sequence"/>
</dbReference>
<gene>
    <name evidence="1" type="ORF">C5615_36310</name>
</gene>
<reference evidence="1 2" key="1">
    <citation type="submission" date="2018-02" db="EMBL/GenBank/DDBJ databases">
        <title>Draft genome sequencing of Burkholderia cepacia Y14-15.</title>
        <authorList>
            <person name="Zheng B.-X."/>
        </authorList>
    </citation>
    <scope>NUCLEOTIDE SEQUENCE [LARGE SCALE GENOMIC DNA]</scope>
    <source>
        <strain evidence="1 2">Y14-15</strain>
    </source>
</reference>
<protein>
    <submittedName>
        <fullName evidence="1">Uncharacterized protein</fullName>
    </submittedName>
</protein>
<proteinExistence type="predicted"/>